<accession>A0ABU8VAZ9</accession>
<organism evidence="1 2">
    <name type="scientific">Variovorax ureilyticus</name>
    <dbReference type="NCBI Taxonomy" id="1836198"/>
    <lineage>
        <taxon>Bacteria</taxon>
        <taxon>Pseudomonadati</taxon>
        <taxon>Pseudomonadota</taxon>
        <taxon>Betaproteobacteria</taxon>
        <taxon>Burkholderiales</taxon>
        <taxon>Comamonadaceae</taxon>
        <taxon>Variovorax</taxon>
    </lineage>
</organism>
<keyword evidence="2" id="KW-1185">Reference proteome</keyword>
<gene>
    <name evidence="1" type="ORF">WKW77_06675</name>
</gene>
<reference evidence="1 2" key="1">
    <citation type="submission" date="2024-03" db="EMBL/GenBank/DDBJ databases">
        <title>Novel species of the genus Variovorax.</title>
        <authorList>
            <person name="Liu Q."/>
            <person name="Xin Y.-H."/>
        </authorList>
    </citation>
    <scope>NUCLEOTIDE SEQUENCE [LARGE SCALE GENOMIC DNA]</scope>
    <source>
        <strain evidence="1 2">KACC 18899</strain>
    </source>
</reference>
<comment type="caution">
    <text evidence="1">The sequence shown here is derived from an EMBL/GenBank/DDBJ whole genome shotgun (WGS) entry which is preliminary data.</text>
</comment>
<sequence length="71" mass="7506">MAANARVKGTVEYRAGDGPLIAIPEGPLEVQVGADSAVLSWGDAGNPQITAIPIEEYERYVEQGLIELQPA</sequence>
<protein>
    <submittedName>
        <fullName evidence="1">Uncharacterized protein</fullName>
    </submittedName>
</protein>
<name>A0ABU8VAZ9_9BURK</name>
<evidence type="ECO:0000313" key="2">
    <source>
        <dbReference type="Proteomes" id="UP001365846"/>
    </source>
</evidence>
<evidence type="ECO:0000313" key="1">
    <source>
        <dbReference type="EMBL" id="MEJ8810745.1"/>
    </source>
</evidence>
<proteinExistence type="predicted"/>
<dbReference type="EMBL" id="JBBKZU010000002">
    <property type="protein sequence ID" value="MEJ8810745.1"/>
    <property type="molecule type" value="Genomic_DNA"/>
</dbReference>
<dbReference type="Proteomes" id="UP001365846">
    <property type="component" value="Unassembled WGS sequence"/>
</dbReference>
<dbReference type="RefSeq" id="WP_340356055.1">
    <property type="nucleotide sequence ID" value="NZ_JBBKZU010000002.1"/>
</dbReference>